<dbReference type="AlphaFoldDB" id="A0A319CH15"/>
<evidence type="ECO:0000313" key="2">
    <source>
        <dbReference type="Proteomes" id="UP000248340"/>
    </source>
</evidence>
<reference evidence="1 2" key="1">
    <citation type="submission" date="2016-12" db="EMBL/GenBank/DDBJ databases">
        <title>The genomes of Aspergillus section Nigri reveals drivers in fungal speciation.</title>
        <authorList>
            <consortium name="DOE Joint Genome Institute"/>
            <person name="Vesth T.C."/>
            <person name="Nybo J."/>
            <person name="Theobald S."/>
            <person name="Brandl J."/>
            <person name="Frisvad J.C."/>
            <person name="Nielsen K.F."/>
            <person name="Lyhne E.K."/>
            <person name="Kogle M.E."/>
            <person name="Kuo A."/>
            <person name="Riley R."/>
            <person name="Clum A."/>
            <person name="Nolan M."/>
            <person name="Lipzen A."/>
            <person name="Salamov A."/>
            <person name="Henrissat B."/>
            <person name="Wiebenga A."/>
            <person name="De Vries R.P."/>
            <person name="Grigoriev I.V."/>
            <person name="Mortensen U.H."/>
            <person name="Andersen M.R."/>
            <person name="Baker S.E."/>
        </authorList>
    </citation>
    <scope>NUCLEOTIDE SEQUENCE [LARGE SCALE GENOMIC DNA]</scope>
    <source>
        <strain evidence="1 2">CBS 121591</strain>
    </source>
</reference>
<proteinExistence type="predicted"/>
<sequence length="138" mass="15367">MDVSQLSLSLSLSLRLVRPGVHALHWRLSQSLDFRLALESLASLSLTPHAACSTSEVHVTQSPPLRLGLTFGVGCVFRGFSRFLLRRTSFSPFPWRIFRTGPSSHGQPDSIGDWSSESHMADYASRFLPVVHSSRTSW</sequence>
<dbReference type="EMBL" id="KZ821694">
    <property type="protein sequence ID" value="PYH82587.1"/>
    <property type="molecule type" value="Genomic_DNA"/>
</dbReference>
<organism evidence="1 2">
    <name type="scientific">Aspergillus uvarum CBS 121591</name>
    <dbReference type="NCBI Taxonomy" id="1448315"/>
    <lineage>
        <taxon>Eukaryota</taxon>
        <taxon>Fungi</taxon>
        <taxon>Dikarya</taxon>
        <taxon>Ascomycota</taxon>
        <taxon>Pezizomycotina</taxon>
        <taxon>Eurotiomycetes</taxon>
        <taxon>Eurotiomycetidae</taxon>
        <taxon>Eurotiales</taxon>
        <taxon>Aspergillaceae</taxon>
        <taxon>Aspergillus</taxon>
        <taxon>Aspergillus subgen. Circumdati</taxon>
    </lineage>
</organism>
<dbReference type="Proteomes" id="UP000248340">
    <property type="component" value="Unassembled WGS sequence"/>
</dbReference>
<dbReference type="GeneID" id="37137725"/>
<name>A0A319CH15_9EURO</name>
<gene>
    <name evidence="1" type="ORF">BO82DRAFT_353552</name>
</gene>
<protein>
    <submittedName>
        <fullName evidence="1">Uncharacterized protein</fullName>
    </submittedName>
</protein>
<accession>A0A319CH15</accession>
<dbReference type="VEuPathDB" id="FungiDB:BO82DRAFT_353552"/>
<dbReference type="RefSeq" id="XP_025492787.1">
    <property type="nucleotide sequence ID" value="XM_025634984.1"/>
</dbReference>
<evidence type="ECO:0000313" key="1">
    <source>
        <dbReference type="EMBL" id="PYH82587.1"/>
    </source>
</evidence>
<keyword evidence="2" id="KW-1185">Reference proteome</keyword>